<evidence type="ECO:0000313" key="2">
    <source>
        <dbReference type="EMBL" id="KAK6930878.1"/>
    </source>
</evidence>
<dbReference type="EMBL" id="JBAMMX010000011">
    <property type="protein sequence ID" value="KAK6930878.1"/>
    <property type="molecule type" value="Genomic_DNA"/>
</dbReference>
<dbReference type="Proteomes" id="UP001370490">
    <property type="component" value="Unassembled WGS sequence"/>
</dbReference>
<sequence>MVDESNSFVGRVITVKWGNCTRRIGIDGSSEAIKEAIRSAFGLRTKRPLWLEDEDEVVWSLDRDMPLGNYSLHLDEDKVVNTDERTFYTEDDFRQFLTRRGWSCLRDLDGFRSIDNIDDLRPGAKYRGMNRHKSRSTTNKRRQTYIIF</sequence>
<organism evidence="2 3">
    <name type="scientific">Dillenia turbinata</name>
    <dbReference type="NCBI Taxonomy" id="194707"/>
    <lineage>
        <taxon>Eukaryota</taxon>
        <taxon>Viridiplantae</taxon>
        <taxon>Streptophyta</taxon>
        <taxon>Embryophyta</taxon>
        <taxon>Tracheophyta</taxon>
        <taxon>Spermatophyta</taxon>
        <taxon>Magnoliopsida</taxon>
        <taxon>eudicotyledons</taxon>
        <taxon>Gunneridae</taxon>
        <taxon>Pentapetalae</taxon>
        <taxon>Dilleniales</taxon>
        <taxon>Dilleniaceae</taxon>
        <taxon>Dillenia</taxon>
    </lineage>
</organism>
<reference evidence="2 3" key="1">
    <citation type="submission" date="2023-12" db="EMBL/GenBank/DDBJ databases">
        <title>A high-quality genome assembly for Dillenia turbinata (Dilleniales).</title>
        <authorList>
            <person name="Chanderbali A."/>
        </authorList>
    </citation>
    <scope>NUCLEOTIDE SEQUENCE [LARGE SCALE GENOMIC DNA]</scope>
    <source>
        <strain evidence="2">LSX21</strain>
        <tissue evidence="2">Leaf</tissue>
    </source>
</reference>
<comment type="caution">
    <text evidence="2">The sequence shown here is derived from an EMBL/GenBank/DDBJ whole genome shotgun (WGS) entry which is preliminary data.</text>
</comment>
<dbReference type="AlphaFoldDB" id="A0AAN8V9M9"/>
<feature type="domain" description="GT-1/4-like C-terminal" evidence="1">
    <location>
        <begin position="80"/>
        <end position="128"/>
    </location>
</feature>
<name>A0AAN8V9M9_9MAGN</name>
<dbReference type="Pfam" id="PF26214">
    <property type="entry name" value="Ubiquitin_GT-1"/>
    <property type="match status" value="2"/>
</dbReference>
<dbReference type="InterPro" id="IPR058943">
    <property type="entry name" value="GT-1/4_C"/>
</dbReference>
<keyword evidence="3" id="KW-1185">Reference proteome</keyword>
<protein>
    <recommendedName>
        <fullName evidence="1">GT-1/4-like C-terminal domain-containing protein</fullName>
    </recommendedName>
</protein>
<gene>
    <name evidence="2" type="ORF">RJ641_002671</name>
</gene>
<proteinExistence type="predicted"/>
<accession>A0AAN8V9M9</accession>
<feature type="domain" description="GT-1/4-like C-terminal" evidence="1">
    <location>
        <begin position="11"/>
        <end position="71"/>
    </location>
</feature>
<evidence type="ECO:0000259" key="1">
    <source>
        <dbReference type="Pfam" id="PF26214"/>
    </source>
</evidence>
<evidence type="ECO:0000313" key="3">
    <source>
        <dbReference type="Proteomes" id="UP001370490"/>
    </source>
</evidence>